<dbReference type="Gene3D" id="2.40.160.20">
    <property type="match status" value="1"/>
</dbReference>
<comment type="caution">
    <text evidence="8">The sequence shown here is derived from an EMBL/GenBank/DDBJ whole genome shotgun (WGS) entry which is preliminary data.</text>
</comment>
<evidence type="ECO:0000256" key="3">
    <source>
        <dbReference type="ARBA" id="ARBA00023136"/>
    </source>
</evidence>
<keyword evidence="9" id="KW-1185">Reference proteome</keyword>
<proteinExistence type="inferred from homology"/>
<dbReference type="GO" id="GO:0016020">
    <property type="term" value="C:membrane"/>
    <property type="evidence" value="ECO:0007669"/>
    <property type="project" value="UniProtKB-SubCell"/>
</dbReference>
<evidence type="ECO:0000256" key="6">
    <source>
        <dbReference type="SAM" id="SignalP"/>
    </source>
</evidence>
<dbReference type="SUPFAM" id="SSF56925">
    <property type="entry name" value="OMPA-like"/>
    <property type="match status" value="1"/>
</dbReference>
<keyword evidence="2 6" id="KW-0732">Signal</keyword>
<dbReference type="InterPro" id="IPR027385">
    <property type="entry name" value="Beta-barrel_OMP"/>
</dbReference>
<evidence type="ECO:0000256" key="4">
    <source>
        <dbReference type="ARBA" id="ARBA00038306"/>
    </source>
</evidence>
<dbReference type="AlphaFoldDB" id="A0A420EEV4"/>
<organism evidence="8 9">
    <name type="scientific">Altericroceibacterium spongiae</name>
    <dbReference type="NCBI Taxonomy" id="2320269"/>
    <lineage>
        <taxon>Bacteria</taxon>
        <taxon>Pseudomonadati</taxon>
        <taxon>Pseudomonadota</taxon>
        <taxon>Alphaproteobacteria</taxon>
        <taxon>Sphingomonadales</taxon>
        <taxon>Erythrobacteraceae</taxon>
        <taxon>Altericroceibacterium</taxon>
    </lineage>
</organism>
<evidence type="ECO:0000313" key="9">
    <source>
        <dbReference type="Proteomes" id="UP000284395"/>
    </source>
</evidence>
<feature type="domain" description="Outer membrane protein beta-barrel" evidence="7">
    <location>
        <begin position="12"/>
        <end position="217"/>
    </location>
</feature>
<evidence type="ECO:0000256" key="1">
    <source>
        <dbReference type="ARBA" id="ARBA00004370"/>
    </source>
</evidence>
<comment type="similarity">
    <text evidence="4">Belongs to the Omp25/RopB family.</text>
</comment>
<keyword evidence="3" id="KW-0472">Membrane</keyword>
<dbReference type="OrthoDB" id="8222426at2"/>
<evidence type="ECO:0000259" key="7">
    <source>
        <dbReference type="Pfam" id="PF13505"/>
    </source>
</evidence>
<dbReference type="Proteomes" id="UP000284395">
    <property type="component" value="Unassembled WGS sequence"/>
</dbReference>
<feature type="chain" id="PRO_5019577118" evidence="6">
    <location>
        <begin position="23"/>
        <end position="217"/>
    </location>
</feature>
<protein>
    <submittedName>
        <fullName evidence="8">Porin family protein</fullName>
    </submittedName>
</protein>
<dbReference type="PANTHER" id="PTHR34001">
    <property type="entry name" value="BLL7405 PROTEIN"/>
    <property type="match status" value="1"/>
</dbReference>
<reference evidence="8 9" key="1">
    <citation type="submission" date="2018-09" db="EMBL/GenBank/DDBJ databases">
        <title>Altererythrobacter spongiae sp. nov., isolated from a marine sponge.</title>
        <authorList>
            <person name="Zhuang L."/>
            <person name="Luo L."/>
        </authorList>
    </citation>
    <scope>NUCLEOTIDE SEQUENCE [LARGE SCALE GENOMIC DNA]</scope>
    <source>
        <strain evidence="8 9">HN-Y73</strain>
    </source>
</reference>
<sequence>MIKGFALAGVATFAALSAPAMAQTAQENFSGPRVEGLLGWDESKPGSSVDGDSDASIDGLGYGGGIGYDYATPSGFVVGVEGEITGSTADNKDNTYENDVFGLGEVETGRDLYAGIRAGYAVTPNTLVYAKGGYTNARYKLLGTDGSNEFNDHLDLDGWRVGAGVEQALSPNTFAKIEYRYSNYEKGEFDADDLPESDRFDVDSDRHQVMVGFGYRF</sequence>
<accession>A0A420EEV4</accession>
<dbReference type="InterPro" id="IPR011250">
    <property type="entry name" value="OMP/PagP_B-barrel"/>
</dbReference>
<dbReference type="PANTHER" id="PTHR34001:SF3">
    <property type="entry name" value="BLL7405 PROTEIN"/>
    <property type="match status" value="1"/>
</dbReference>
<evidence type="ECO:0000256" key="2">
    <source>
        <dbReference type="ARBA" id="ARBA00022729"/>
    </source>
</evidence>
<dbReference type="Pfam" id="PF13505">
    <property type="entry name" value="OMP_b-brl"/>
    <property type="match status" value="1"/>
</dbReference>
<evidence type="ECO:0000313" key="8">
    <source>
        <dbReference type="EMBL" id="RKF19200.1"/>
    </source>
</evidence>
<dbReference type="EMBL" id="RAPF01000006">
    <property type="protein sequence ID" value="RKF19200.1"/>
    <property type="molecule type" value="Genomic_DNA"/>
</dbReference>
<evidence type="ECO:0000256" key="5">
    <source>
        <dbReference type="SAM" id="MobiDB-lite"/>
    </source>
</evidence>
<comment type="subcellular location">
    <subcellularLocation>
        <location evidence="1">Membrane</location>
    </subcellularLocation>
</comment>
<feature type="signal peptide" evidence="6">
    <location>
        <begin position="1"/>
        <end position="22"/>
    </location>
</feature>
<feature type="region of interest" description="Disordered" evidence="5">
    <location>
        <begin position="33"/>
        <end position="54"/>
    </location>
</feature>
<gene>
    <name evidence="8" type="ORF">D6851_12035</name>
</gene>
<dbReference type="InterPro" id="IPR051692">
    <property type="entry name" value="OMP-like"/>
</dbReference>
<name>A0A420EEV4_9SPHN</name>